<feature type="region of interest" description="Disordered" evidence="1">
    <location>
        <begin position="87"/>
        <end position="106"/>
    </location>
</feature>
<dbReference type="Proteomes" id="UP000005408">
    <property type="component" value="Unassembled WGS sequence"/>
</dbReference>
<feature type="transmembrane region" description="Helical" evidence="2">
    <location>
        <begin position="30"/>
        <end position="54"/>
    </location>
</feature>
<accession>A0A8W8K383</accession>
<feature type="compositionally biased region" description="Basic and acidic residues" evidence="1">
    <location>
        <begin position="120"/>
        <end position="132"/>
    </location>
</feature>
<keyword evidence="4" id="KW-1185">Reference proteome</keyword>
<feature type="compositionally biased region" description="Basic and acidic residues" evidence="1">
    <location>
        <begin position="201"/>
        <end position="217"/>
    </location>
</feature>
<proteinExistence type="predicted"/>
<keyword evidence="2" id="KW-1133">Transmembrane helix</keyword>
<dbReference type="AlphaFoldDB" id="A0A8W8K383"/>
<reference evidence="3" key="1">
    <citation type="submission" date="2022-08" db="UniProtKB">
        <authorList>
            <consortium name="EnsemblMetazoa"/>
        </authorList>
    </citation>
    <scope>IDENTIFICATION</scope>
    <source>
        <strain evidence="3">05x7-T-G4-1.051#20</strain>
    </source>
</reference>
<sequence length="248" mass="26682">MDSNVHQSAVTTDTGIDTRALGSSQNELSIIKLAFALTVPGMFILCLGVNFLCYKWGVKKGRSSYKKQAKSPGETQALDYHLYDDETPLSQLRSGPSGGPAVDPATHDYAAYDEIKEQRQRIAAGSERKKDGGYITPMAQDRPLPPVGSGDGNGYISPKTAQKQPQKGNAGKNGDSPSPPGNGGYLSPLEERKLSSNSDSGSDKSDKSRKYQNEPGKKSPKSKGVYESIKDAGITQEHQYIDLHTTVS</sequence>
<protein>
    <submittedName>
        <fullName evidence="3">Uncharacterized protein</fullName>
    </submittedName>
</protein>
<dbReference type="EnsemblMetazoa" id="G21444.29">
    <property type="protein sequence ID" value="G21444.29:cds"/>
    <property type="gene ID" value="G21444"/>
</dbReference>
<name>A0A8W8K383_MAGGI</name>
<organism evidence="3 4">
    <name type="scientific">Magallana gigas</name>
    <name type="common">Pacific oyster</name>
    <name type="synonym">Crassostrea gigas</name>
    <dbReference type="NCBI Taxonomy" id="29159"/>
    <lineage>
        <taxon>Eukaryota</taxon>
        <taxon>Metazoa</taxon>
        <taxon>Spiralia</taxon>
        <taxon>Lophotrochozoa</taxon>
        <taxon>Mollusca</taxon>
        <taxon>Bivalvia</taxon>
        <taxon>Autobranchia</taxon>
        <taxon>Pteriomorphia</taxon>
        <taxon>Ostreida</taxon>
        <taxon>Ostreoidea</taxon>
        <taxon>Ostreidae</taxon>
        <taxon>Magallana</taxon>
    </lineage>
</organism>
<keyword evidence="2" id="KW-0472">Membrane</keyword>
<dbReference type="OrthoDB" id="6152524at2759"/>
<evidence type="ECO:0000256" key="2">
    <source>
        <dbReference type="SAM" id="Phobius"/>
    </source>
</evidence>
<evidence type="ECO:0000313" key="4">
    <source>
        <dbReference type="Proteomes" id="UP000005408"/>
    </source>
</evidence>
<evidence type="ECO:0000256" key="1">
    <source>
        <dbReference type="SAM" id="MobiDB-lite"/>
    </source>
</evidence>
<feature type="region of interest" description="Disordered" evidence="1">
    <location>
        <begin position="120"/>
        <end position="227"/>
    </location>
</feature>
<dbReference type="OMA" id="QNEPRSK"/>
<keyword evidence="2" id="KW-0812">Transmembrane</keyword>
<evidence type="ECO:0000313" key="3">
    <source>
        <dbReference type="EnsemblMetazoa" id="G21444.29:cds"/>
    </source>
</evidence>